<dbReference type="SMART" id="SM01152">
    <property type="entry name" value="DUF167"/>
    <property type="match status" value="1"/>
</dbReference>
<dbReference type="InterPro" id="IPR003746">
    <property type="entry name" value="DUF167"/>
</dbReference>
<gene>
    <name evidence="4" type="ORF">EV699_10413</name>
</gene>
<evidence type="ECO:0000256" key="3">
    <source>
        <dbReference type="SAM" id="MobiDB-lite"/>
    </source>
</evidence>
<protein>
    <recommendedName>
        <fullName evidence="2">UPF0235 protein EV699_10413</fullName>
    </recommendedName>
</protein>
<evidence type="ECO:0000256" key="1">
    <source>
        <dbReference type="ARBA" id="ARBA00010364"/>
    </source>
</evidence>
<reference evidence="4 5" key="1">
    <citation type="submission" date="2019-03" db="EMBL/GenBank/DDBJ databases">
        <title>Genomic Encyclopedia of Type Strains, Phase IV (KMG-IV): sequencing the most valuable type-strain genomes for metagenomic binning, comparative biology and taxonomic classification.</title>
        <authorList>
            <person name="Goeker M."/>
        </authorList>
    </citation>
    <scope>NUCLEOTIDE SEQUENCE [LARGE SCALE GENOMIC DNA]</scope>
    <source>
        <strain evidence="4 5">DSM 25287</strain>
    </source>
</reference>
<dbReference type="NCBIfam" id="TIGR00251">
    <property type="entry name" value="DUF167 family protein"/>
    <property type="match status" value="1"/>
</dbReference>
<comment type="similarity">
    <text evidence="1 2">Belongs to the UPF0235 family.</text>
</comment>
<keyword evidence="5" id="KW-1185">Reference proteome</keyword>
<feature type="region of interest" description="Disordered" evidence="3">
    <location>
        <begin position="82"/>
        <end position="102"/>
    </location>
</feature>
<dbReference type="PANTHER" id="PTHR13420:SF7">
    <property type="entry name" value="UPF0235 PROTEIN C15ORF40"/>
    <property type="match status" value="1"/>
</dbReference>
<dbReference type="OrthoDB" id="9800587at2"/>
<dbReference type="SUPFAM" id="SSF69786">
    <property type="entry name" value="YggU-like"/>
    <property type="match status" value="1"/>
</dbReference>
<organism evidence="4 5">
    <name type="scientific">Plasticicumulans lactativorans</name>
    <dbReference type="NCBI Taxonomy" id="1133106"/>
    <lineage>
        <taxon>Bacteria</taxon>
        <taxon>Pseudomonadati</taxon>
        <taxon>Pseudomonadota</taxon>
        <taxon>Gammaproteobacteria</taxon>
        <taxon>Candidatus Competibacteraceae</taxon>
        <taxon>Plasticicumulans</taxon>
    </lineage>
</organism>
<dbReference type="EMBL" id="SLWY01000004">
    <property type="protein sequence ID" value="TCO82621.1"/>
    <property type="molecule type" value="Genomic_DNA"/>
</dbReference>
<dbReference type="RefSeq" id="WP_132539052.1">
    <property type="nucleotide sequence ID" value="NZ_SLWY01000004.1"/>
</dbReference>
<name>A0A4R2LHM4_9GAMM</name>
<evidence type="ECO:0000313" key="5">
    <source>
        <dbReference type="Proteomes" id="UP000295765"/>
    </source>
</evidence>
<dbReference type="GO" id="GO:0005737">
    <property type="term" value="C:cytoplasm"/>
    <property type="evidence" value="ECO:0007669"/>
    <property type="project" value="TreeGrafter"/>
</dbReference>
<dbReference type="AlphaFoldDB" id="A0A4R2LHM4"/>
<dbReference type="PANTHER" id="PTHR13420">
    <property type="entry name" value="UPF0235 PROTEIN C15ORF40"/>
    <property type="match status" value="1"/>
</dbReference>
<dbReference type="Gene3D" id="3.30.1200.10">
    <property type="entry name" value="YggU-like"/>
    <property type="match status" value="1"/>
</dbReference>
<sequence>MWYRWDGADLIVQVRVQPRAGRDELAGVQGDSLRVRLSAPPVDGAANRQLCAFLAGLCGVPPSAVSLLAGARGRDKRLRIHAPRRLPPAVEAAPAAGRTAPP</sequence>
<proteinExistence type="inferred from homology"/>
<comment type="caution">
    <text evidence="4">The sequence shown here is derived from an EMBL/GenBank/DDBJ whole genome shotgun (WGS) entry which is preliminary data.</text>
</comment>
<dbReference type="Pfam" id="PF02594">
    <property type="entry name" value="DUF167"/>
    <property type="match status" value="1"/>
</dbReference>
<evidence type="ECO:0000256" key="2">
    <source>
        <dbReference type="HAMAP-Rule" id="MF_00634"/>
    </source>
</evidence>
<accession>A0A4R2LHM4</accession>
<dbReference type="InterPro" id="IPR036591">
    <property type="entry name" value="YggU-like_sf"/>
</dbReference>
<dbReference type="Proteomes" id="UP000295765">
    <property type="component" value="Unassembled WGS sequence"/>
</dbReference>
<evidence type="ECO:0000313" key="4">
    <source>
        <dbReference type="EMBL" id="TCO82621.1"/>
    </source>
</evidence>
<dbReference type="HAMAP" id="MF_00634">
    <property type="entry name" value="UPF0235"/>
    <property type="match status" value="1"/>
</dbReference>